<dbReference type="EMBL" id="CM046117">
    <property type="protein sequence ID" value="KAI8436792.1"/>
    <property type="molecule type" value="Genomic_DNA"/>
</dbReference>
<name>A0ACC0KJT7_CHOFU</name>
<organism evidence="1 2">
    <name type="scientific">Choristoneura fumiferana</name>
    <name type="common">Spruce budworm moth</name>
    <name type="synonym">Archips fumiferana</name>
    <dbReference type="NCBI Taxonomy" id="7141"/>
    <lineage>
        <taxon>Eukaryota</taxon>
        <taxon>Metazoa</taxon>
        <taxon>Ecdysozoa</taxon>
        <taxon>Arthropoda</taxon>
        <taxon>Hexapoda</taxon>
        <taxon>Insecta</taxon>
        <taxon>Pterygota</taxon>
        <taxon>Neoptera</taxon>
        <taxon>Endopterygota</taxon>
        <taxon>Lepidoptera</taxon>
        <taxon>Glossata</taxon>
        <taxon>Ditrysia</taxon>
        <taxon>Tortricoidea</taxon>
        <taxon>Tortricidae</taxon>
        <taxon>Tortricinae</taxon>
        <taxon>Choristoneura</taxon>
    </lineage>
</organism>
<dbReference type="Proteomes" id="UP001064048">
    <property type="component" value="Chromosome 17"/>
</dbReference>
<reference evidence="1 2" key="1">
    <citation type="journal article" date="2022" name="Genome Biol. Evol.">
        <title>The Spruce Budworm Genome: Reconstructing the Evolutionary History of Antifreeze Proteins.</title>
        <authorList>
            <person name="Beliveau C."/>
            <person name="Gagne P."/>
            <person name="Picq S."/>
            <person name="Vernygora O."/>
            <person name="Keeling C.I."/>
            <person name="Pinkney K."/>
            <person name="Doucet D."/>
            <person name="Wen F."/>
            <person name="Johnston J.S."/>
            <person name="Maaroufi H."/>
            <person name="Boyle B."/>
            <person name="Laroche J."/>
            <person name="Dewar K."/>
            <person name="Juretic N."/>
            <person name="Blackburn G."/>
            <person name="Nisole A."/>
            <person name="Brunet B."/>
            <person name="Brandao M."/>
            <person name="Lumley L."/>
            <person name="Duan J."/>
            <person name="Quan G."/>
            <person name="Lucarotti C.J."/>
            <person name="Roe A.D."/>
            <person name="Sperling F.A.H."/>
            <person name="Levesque R.C."/>
            <person name="Cusson M."/>
        </authorList>
    </citation>
    <scope>NUCLEOTIDE SEQUENCE [LARGE SCALE GENOMIC DNA]</scope>
    <source>
        <strain evidence="1">Glfc:IPQL:Cfum</strain>
    </source>
</reference>
<gene>
    <name evidence="1" type="ORF">MSG28_010253</name>
</gene>
<sequence length="127" mass="14006">MKTTSNLACLVQCLTAEQRPLLLTYTPTVWRNVRPIPCIRVHTGRRCDGDHNELLPADGQRALYEAFPSADDDLDARNIGRKPGDKPREAASVAMATREGARPVSRAALYSLVHGHLSLSNQLDMRG</sequence>
<keyword evidence="2" id="KW-1185">Reference proteome</keyword>
<proteinExistence type="predicted"/>
<accession>A0ACC0KJT7</accession>
<protein>
    <submittedName>
        <fullName evidence="1">Uncharacterized protein</fullName>
    </submittedName>
</protein>
<evidence type="ECO:0000313" key="2">
    <source>
        <dbReference type="Proteomes" id="UP001064048"/>
    </source>
</evidence>
<comment type="caution">
    <text evidence="1">The sequence shown here is derived from an EMBL/GenBank/DDBJ whole genome shotgun (WGS) entry which is preliminary data.</text>
</comment>
<evidence type="ECO:0000313" key="1">
    <source>
        <dbReference type="EMBL" id="KAI8436792.1"/>
    </source>
</evidence>